<name>A0AAD6S8P1_9AGAR</name>
<organism evidence="2 3">
    <name type="scientific">Mycena alexandri</name>
    <dbReference type="NCBI Taxonomy" id="1745969"/>
    <lineage>
        <taxon>Eukaryota</taxon>
        <taxon>Fungi</taxon>
        <taxon>Dikarya</taxon>
        <taxon>Basidiomycota</taxon>
        <taxon>Agaricomycotina</taxon>
        <taxon>Agaricomycetes</taxon>
        <taxon>Agaricomycetidae</taxon>
        <taxon>Agaricales</taxon>
        <taxon>Marasmiineae</taxon>
        <taxon>Mycenaceae</taxon>
        <taxon>Mycena</taxon>
    </lineage>
</organism>
<dbReference type="AlphaFoldDB" id="A0AAD6S8P1"/>
<sequence>MIQRENVVHKDNVGVTSGALTTLNQVQRPEVLLRTHLWQLAIQHCKYGYTVRRHLGNIGVDPVTLRILTPPLDRRQVQVDVRKNGKTQAPTSNVVPSSMICLPSTILPFETSAVEHTSTVKHNLPSFEFHLPAYCREHPAESRRRRVEGTLRAVGYTDNDASPLSSDLAEEGGLLTDSGGRQVSKFKRDGGGNHLLAILRLHDAPCAAPPPPIPQYSRPSDWETEATLRKVEVLLRDPDSSSISSSQSATFWNGNSSSAKANNTAEANRNIDVAMGTEADHKFRREGIAKLKVDSEGEGRLDADDSGRMTHLKKTRRGKRAGRVAESSAVEVEVDADAMEQLRAFASEVTMVAAEVATTKEVEGEHIDADDSPRAINLKKTRRGKRAGEQEALRRVALMVGLSALEAEAGHTS</sequence>
<reference evidence="2" key="1">
    <citation type="submission" date="2023-03" db="EMBL/GenBank/DDBJ databases">
        <title>Massive genome expansion in bonnet fungi (Mycena s.s.) driven by repeated elements and novel gene families across ecological guilds.</title>
        <authorList>
            <consortium name="Lawrence Berkeley National Laboratory"/>
            <person name="Harder C.B."/>
            <person name="Miyauchi S."/>
            <person name="Viragh M."/>
            <person name="Kuo A."/>
            <person name="Thoen E."/>
            <person name="Andreopoulos B."/>
            <person name="Lu D."/>
            <person name="Skrede I."/>
            <person name="Drula E."/>
            <person name="Henrissat B."/>
            <person name="Morin E."/>
            <person name="Kohler A."/>
            <person name="Barry K."/>
            <person name="LaButti K."/>
            <person name="Morin E."/>
            <person name="Salamov A."/>
            <person name="Lipzen A."/>
            <person name="Mereny Z."/>
            <person name="Hegedus B."/>
            <person name="Baldrian P."/>
            <person name="Stursova M."/>
            <person name="Weitz H."/>
            <person name="Taylor A."/>
            <person name="Grigoriev I.V."/>
            <person name="Nagy L.G."/>
            <person name="Martin F."/>
            <person name="Kauserud H."/>
        </authorList>
    </citation>
    <scope>NUCLEOTIDE SEQUENCE</scope>
    <source>
        <strain evidence="2">CBHHK200</strain>
    </source>
</reference>
<evidence type="ECO:0000313" key="3">
    <source>
        <dbReference type="Proteomes" id="UP001218188"/>
    </source>
</evidence>
<evidence type="ECO:0000313" key="2">
    <source>
        <dbReference type="EMBL" id="KAJ7021850.1"/>
    </source>
</evidence>
<feature type="compositionally biased region" description="Polar residues" evidence="1">
    <location>
        <begin position="249"/>
        <end position="261"/>
    </location>
</feature>
<comment type="caution">
    <text evidence="2">The sequence shown here is derived from an EMBL/GenBank/DDBJ whole genome shotgun (WGS) entry which is preliminary data.</text>
</comment>
<feature type="region of interest" description="Disordered" evidence="1">
    <location>
        <begin position="239"/>
        <end position="261"/>
    </location>
</feature>
<feature type="compositionally biased region" description="Basic residues" evidence="1">
    <location>
        <begin position="310"/>
        <end position="320"/>
    </location>
</feature>
<proteinExistence type="predicted"/>
<evidence type="ECO:0000256" key="1">
    <source>
        <dbReference type="SAM" id="MobiDB-lite"/>
    </source>
</evidence>
<protein>
    <submittedName>
        <fullName evidence="2">Uncharacterized protein</fullName>
    </submittedName>
</protein>
<dbReference type="EMBL" id="JARJCM010000222">
    <property type="protein sequence ID" value="KAJ7021850.1"/>
    <property type="molecule type" value="Genomic_DNA"/>
</dbReference>
<gene>
    <name evidence="2" type="ORF">C8F04DRAFT_1195079</name>
</gene>
<dbReference type="Proteomes" id="UP001218188">
    <property type="component" value="Unassembled WGS sequence"/>
</dbReference>
<keyword evidence="3" id="KW-1185">Reference proteome</keyword>
<feature type="region of interest" description="Disordered" evidence="1">
    <location>
        <begin position="298"/>
        <end position="320"/>
    </location>
</feature>
<feature type="compositionally biased region" description="Basic and acidic residues" evidence="1">
    <location>
        <begin position="298"/>
        <end position="308"/>
    </location>
</feature>
<accession>A0AAD6S8P1</accession>